<comment type="caution">
    <text evidence="2">The sequence shown here is derived from an EMBL/GenBank/DDBJ whole genome shotgun (WGS) entry which is preliminary data.</text>
</comment>
<dbReference type="EMBL" id="MCFD01000001">
    <property type="protein sequence ID" value="ORX73864.1"/>
    <property type="molecule type" value="Genomic_DNA"/>
</dbReference>
<dbReference type="OrthoDB" id="430364at2759"/>
<dbReference type="RefSeq" id="XP_040747075.1">
    <property type="nucleotide sequence ID" value="XM_040891752.1"/>
</dbReference>
<keyword evidence="3" id="KW-1185">Reference proteome</keyword>
<dbReference type="AlphaFoldDB" id="A0A1Y1WL91"/>
<sequence length="229" mass="25186">MRAQRRPSSTSRGCAMPTTRMPPALTDDQVAQEIEDVYCDPGFRDGLLFNASSDRLPARLNADPPAWLRVTVRIPEPDSKFSISIRAVNASGYEVVSILPGPRLSFRGTNSASFVIRPLMPGHFTLHFAAEGAHARYYHPIPSRTLVVEGAFMRHTVQVGWRKEAERRAWYMFGMDSKQTKAMWARCLKTAVKQAAGSDSADSAVKALTKDGDQVVSGLELVTMMGGSL</sequence>
<reference evidence="2 3" key="1">
    <citation type="submission" date="2016-07" db="EMBL/GenBank/DDBJ databases">
        <title>Pervasive Adenine N6-methylation of Active Genes in Fungi.</title>
        <authorList>
            <consortium name="DOE Joint Genome Institute"/>
            <person name="Mondo S.J."/>
            <person name="Dannebaum R.O."/>
            <person name="Kuo R.C."/>
            <person name="Labutti K."/>
            <person name="Haridas S."/>
            <person name="Kuo A."/>
            <person name="Salamov A."/>
            <person name="Ahrendt S.R."/>
            <person name="Lipzen A."/>
            <person name="Sullivan W."/>
            <person name="Andreopoulos W.B."/>
            <person name="Clum A."/>
            <person name="Lindquist E."/>
            <person name="Daum C."/>
            <person name="Ramamoorthy G.K."/>
            <person name="Gryganskyi A."/>
            <person name="Culley D."/>
            <person name="Magnuson J.K."/>
            <person name="James T.Y."/>
            <person name="O'Malley M.A."/>
            <person name="Stajich J.E."/>
            <person name="Spatafora J.W."/>
            <person name="Visel A."/>
            <person name="Grigoriev I.V."/>
        </authorList>
    </citation>
    <scope>NUCLEOTIDE SEQUENCE [LARGE SCALE GENOMIC DNA]</scope>
    <source>
        <strain evidence="2 3">ATCC 12442</strain>
    </source>
</reference>
<dbReference type="Proteomes" id="UP000193922">
    <property type="component" value="Unassembled WGS sequence"/>
</dbReference>
<name>A0A1Y1WL91_9FUNG</name>
<gene>
    <name evidence="2" type="ORF">DL89DRAFT_5147</name>
</gene>
<protein>
    <submittedName>
        <fullName evidence="2">Uncharacterized protein</fullName>
    </submittedName>
</protein>
<feature type="region of interest" description="Disordered" evidence="1">
    <location>
        <begin position="1"/>
        <end position="23"/>
    </location>
</feature>
<dbReference type="GeneID" id="63808400"/>
<evidence type="ECO:0000256" key="1">
    <source>
        <dbReference type="SAM" id="MobiDB-lite"/>
    </source>
</evidence>
<evidence type="ECO:0000313" key="3">
    <source>
        <dbReference type="Proteomes" id="UP000193922"/>
    </source>
</evidence>
<feature type="compositionally biased region" description="Polar residues" evidence="1">
    <location>
        <begin position="1"/>
        <end position="12"/>
    </location>
</feature>
<proteinExistence type="predicted"/>
<organism evidence="2 3">
    <name type="scientific">Linderina pennispora</name>
    <dbReference type="NCBI Taxonomy" id="61395"/>
    <lineage>
        <taxon>Eukaryota</taxon>
        <taxon>Fungi</taxon>
        <taxon>Fungi incertae sedis</taxon>
        <taxon>Zoopagomycota</taxon>
        <taxon>Kickxellomycotina</taxon>
        <taxon>Kickxellomycetes</taxon>
        <taxon>Kickxellales</taxon>
        <taxon>Kickxellaceae</taxon>
        <taxon>Linderina</taxon>
    </lineage>
</organism>
<accession>A0A1Y1WL91</accession>
<evidence type="ECO:0000313" key="2">
    <source>
        <dbReference type="EMBL" id="ORX73864.1"/>
    </source>
</evidence>